<dbReference type="AlphaFoldDB" id="A0A935T8Q8"/>
<dbReference type="PANTHER" id="PTHR30349:SF81">
    <property type="entry name" value="TYROSINE RECOMBINASE XERC"/>
    <property type="match status" value="1"/>
</dbReference>
<dbReference type="InterPro" id="IPR013762">
    <property type="entry name" value="Integrase-like_cat_sf"/>
</dbReference>
<dbReference type="Gene3D" id="1.10.150.130">
    <property type="match status" value="1"/>
</dbReference>
<accession>A0A935T8Q8</accession>
<keyword evidence="3 5" id="KW-0238">DNA-binding</keyword>
<dbReference type="InterPro" id="IPR011010">
    <property type="entry name" value="DNA_brk_join_enz"/>
</dbReference>
<dbReference type="GO" id="GO:0003677">
    <property type="term" value="F:DNA binding"/>
    <property type="evidence" value="ECO:0007669"/>
    <property type="project" value="UniProtKB-UniRule"/>
</dbReference>
<dbReference type="GO" id="GO:0007059">
    <property type="term" value="P:chromosome segregation"/>
    <property type="evidence" value="ECO:0007669"/>
    <property type="project" value="UniProtKB-KW"/>
</dbReference>
<evidence type="ECO:0000256" key="4">
    <source>
        <dbReference type="ARBA" id="ARBA00023172"/>
    </source>
</evidence>
<dbReference type="PROSITE" id="PS51900">
    <property type="entry name" value="CB"/>
    <property type="match status" value="1"/>
</dbReference>
<gene>
    <name evidence="8" type="ORF">IPK02_05210</name>
</gene>
<evidence type="ECO:0000256" key="5">
    <source>
        <dbReference type="PROSITE-ProRule" id="PRU01248"/>
    </source>
</evidence>
<evidence type="ECO:0000259" key="6">
    <source>
        <dbReference type="PROSITE" id="PS51898"/>
    </source>
</evidence>
<dbReference type="InterPro" id="IPR002104">
    <property type="entry name" value="Integrase_catalytic"/>
</dbReference>
<comment type="caution">
    <text evidence="8">The sequence shown here is derived from an EMBL/GenBank/DDBJ whole genome shotgun (WGS) entry which is preliminary data.</text>
</comment>
<name>A0A935T8Q8_9PROT</name>
<keyword evidence="1" id="KW-0159">Chromosome partition</keyword>
<protein>
    <submittedName>
        <fullName evidence="8">Tyrosine-type recombinase/integrase</fullName>
    </submittedName>
</protein>
<evidence type="ECO:0000313" key="9">
    <source>
        <dbReference type="Proteomes" id="UP000706151"/>
    </source>
</evidence>
<evidence type="ECO:0000256" key="2">
    <source>
        <dbReference type="ARBA" id="ARBA00022908"/>
    </source>
</evidence>
<dbReference type="Pfam" id="PF00589">
    <property type="entry name" value="Phage_integrase"/>
    <property type="match status" value="1"/>
</dbReference>
<dbReference type="PROSITE" id="PS51898">
    <property type="entry name" value="TYR_RECOMBINASE"/>
    <property type="match status" value="1"/>
</dbReference>
<dbReference type="Proteomes" id="UP000706151">
    <property type="component" value="Unassembled WGS sequence"/>
</dbReference>
<evidence type="ECO:0000256" key="1">
    <source>
        <dbReference type="ARBA" id="ARBA00022829"/>
    </source>
</evidence>
<sequence>MTDHALLGPWVRRFLLEYLVQERNLSINTQRSYRDMLALLLPYVGDHLKKSVDRLTVDDLSADLVRQFLADLEAQRHCIAATRNQRLGGLHALARYIGQNSPEHIEWCAQIRLIPFKKTAHPDITYLDKPEMDALLASPDRRTAQGRRDYGLLLFLYNSGARASEAAEVRISDIDWYAKCVRIIGKGNKRRACPLWPNTLDELQWLAAKRAPEHHLFLNRNGQSITRFGIHTLVERYASRACAQSPSLGTKRVSPHVIRHSTATHLLRSGADINTVRAWLGHVSLTTTNIYAETDLETKARALAQCAPAAEPAVNKPWRQQPDLMTFLRSL</sequence>
<dbReference type="InterPro" id="IPR050090">
    <property type="entry name" value="Tyrosine_recombinase_XerCD"/>
</dbReference>
<dbReference type="InterPro" id="IPR004107">
    <property type="entry name" value="Integrase_SAM-like_N"/>
</dbReference>
<reference evidence="8 9" key="1">
    <citation type="submission" date="2020-10" db="EMBL/GenBank/DDBJ databases">
        <title>Connecting structure to function with the recovery of over 1000 high-quality activated sludge metagenome-assembled genomes encoding full-length rRNA genes using long-read sequencing.</title>
        <authorList>
            <person name="Singleton C.M."/>
            <person name="Petriglieri F."/>
            <person name="Kristensen J.M."/>
            <person name="Kirkegaard R.H."/>
            <person name="Michaelsen T.Y."/>
            <person name="Andersen M.H."/>
            <person name="Karst S.M."/>
            <person name="Dueholm M.S."/>
            <person name="Nielsen P.H."/>
            <person name="Albertsen M."/>
        </authorList>
    </citation>
    <scope>NUCLEOTIDE SEQUENCE [LARGE SCALE GENOMIC DNA]</scope>
    <source>
        <strain evidence="8">Fred_18-Q3-R57-64_BAT3C.720</strain>
    </source>
</reference>
<evidence type="ECO:0000313" key="8">
    <source>
        <dbReference type="EMBL" id="MBK7953404.1"/>
    </source>
</evidence>
<dbReference type="InterPro" id="IPR044068">
    <property type="entry name" value="CB"/>
</dbReference>
<proteinExistence type="predicted"/>
<dbReference type="InterPro" id="IPR010998">
    <property type="entry name" value="Integrase_recombinase_N"/>
</dbReference>
<dbReference type="GO" id="GO:0015074">
    <property type="term" value="P:DNA integration"/>
    <property type="evidence" value="ECO:0007669"/>
    <property type="project" value="UniProtKB-KW"/>
</dbReference>
<keyword evidence="4" id="KW-0233">DNA recombination</keyword>
<evidence type="ECO:0000259" key="7">
    <source>
        <dbReference type="PROSITE" id="PS51900"/>
    </source>
</evidence>
<dbReference type="PANTHER" id="PTHR30349">
    <property type="entry name" value="PHAGE INTEGRASE-RELATED"/>
    <property type="match status" value="1"/>
</dbReference>
<evidence type="ECO:0000256" key="3">
    <source>
        <dbReference type="ARBA" id="ARBA00023125"/>
    </source>
</evidence>
<dbReference type="Pfam" id="PF02899">
    <property type="entry name" value="Phage_int_SAM_1"/>
    <property type="match status" value="1"/>
</dbReference>
<dbReference type="EMBL" id="JADJOT010000004">
    <property type="protein sequence ID" value="MBK7953404.1"/>
    <property type="molecule type" value="Genomic_DNA"/>
</dbReference>
<dbReference type="GO" id="GO:0006310">
    <property type="term" value="P:DNA recombination"/>
    <property type="evidence" value="ECO:0007669"/>
    <property type="project" value="UniProtKB-KW"/>
</dbReference>
<feature type="domain" description="Tyr recombinase" evidence="6">
    <location>
        <begin position="122"/>
        <end position="304"/>
    </location>
</feature>
<keyword evidence="2" id="KW-0229">DNA integration</keyword>
<dbReference type="SUPFAM" id="SSF56349">
    <property type="entry name" value="DNA breaking-rejoining enzymes"/>
    <property type="match status" value="1"/>
</dbReference>
<feature type="domain" description="Core-binding (CB)" evidence="7">
    <location>
        <begin position="5"/>
        <end position="98"/>
    </location>
</feature>
<organism evidence="8 9">
    <name type="scientific">Candidatus Accumulibacter affinis</name>
    <dbReference type="NCBI Taxonomy" id="2954384"/>
    <lineage>
        <taxon>Bacteria</taxon>
        <taxon>Pseudomonadati</taxon>
        <taxon>Pseudomonadota</taxon>
        <taxon>Betaproteobacteria</taxon>
        <taxon>Candidatus Accumulibacter</taxon>
    </lineage>
</organism>
<dbReference type="Gene3D" id="1.10.443.10">
    <property type="entry name" value="Intergrase catalytic core"/>
    <property type="match status" value="1"/>
</dbReference>